<feature type="compositionally biased region" description="Low complexity" evidence="1">
    <location>
        <begin position="43"/>
        <end position="58"/>
    </location>
</feature>
<reference evidence="2" key="1">
    <citation type="submission" date="2022-04" db="EMBL/GenBank/DDBJ databases">
        <title>A functionally conserved STORR gene fusion in Papaver species that diverged 16.8 million years ago.</title>
        <authorList>
            <person name="Catania T."/>
        </authorList>
    </citation>
    <scope>NUCLEOTIDE SEQUENCE</scope>
    <source>
        <strain evidence="2">S-188037</strain>
    </source>
</reference>
<comment type="caution">
    <text evidence="2">The sequence shown here is derived from an EMBL/GenBank/DDBJ whole genome shotgun (WGS) entry which is preliminary data.</text>
</comment>
<evidence type="ECO:0000313" key="2">
    <source>
        <dbReference type="EMBL" id="KAI3857186.1"/>
    </source>
</evidence>
<dbReference type="PANTHER" id="PTHR34120">
    <property type="entry name" value="EXPRESSED PROTEIN"/>
    <property type="match status" value="1"/>
</dbReference>
<dbReference type="EMBL" id="JAJJMB010014886">
    <property type="protein sequence ID" value="KAI3857186.1"/>
    <property type="molecule type" value="Genomic_DNA"/>
</dbReference>
<dbReference type="Proteomes" id="UP001202328">
    <property type="component" value="Unassembled WGS sequence"/>
</dbReference>
<accession>A0AAD4S319</accession>
<feature type="region of interest" description="Disordered" evidence="1">
    <location>
        <begin position="36"/>
        <end position="62"/>
    </location>
</feature>
<proteinExistence type="predicted"/>
<feature type="compositionally biased region" description="Low complexity" evidence="1">
    <location>
        <begin position="138"/>
        <end position="147"/>
    </location>
</feature>
<dbReference type="PANTHER" id="PTHR34120:SF2">
    <property type="entry name" value="OS01G0860900 PROTEIN"/>
    <property type="match status" value="1"/>
</dbReference>
<evidence type="ECO:0000313" key="3">
    <source>
        <dbReference type="Proteomes" id="UP001202328"/>
    </source>
</evidence>
<feature type="compositionally biased region" description="Basic residues" evidence="1">
    <location>
        <begin position="126"/>
        <end position="137"/>
    </location>
</feature>
<feature type="region of interest" description="Disordered" evidence="1">
    <location>
        <begin position="85"/>
        <end position="147"/>
    </location>
</feature>
<evidence type="ECO:0000256" key="1">
    <source>
        <dbReference type="SAM" id="MobiDB-lite"/>
    </source>
</evidence>
<organism evidence="2 3">
    <name type="scientific">Papaver atlanticum</name>
    <dbReference type="NCBI Taxonomy" id="357466"/>
    <lineage>
        <taxon>Eukaryota</taxon>
        <taxon>Viridiplantae</taxon>
        <taxon>Streptophyta</taxon>
        <taxon>Embryophyta</taxon>
        <taxon>Tracheophyta</taxon>
        <taxon>Spermatophyta</taxon>
        <taxon>Magnoliopsida</taxon>
        <taxon>Ranunculales</taxon>
        <taxon>Papaveraceae</taxon>
        <taxon>Papaveroideae</taxon>
        <taxon>Papaver</taxon>
    </lineage>
</organism>
<gene>
    <name evidence="2" type="ORF">MKW98_010600</name>
</gene>
<feature type="region of interest" description="Disordered" evidence="1">
    <location>
        <begin position="177"/>
        <end position="218"/>
    </location>
</feature>
<protein>
    <submittedName>
        <fullName evidence="2">Uncharacterized protein</fullName>
    </submittedName>
</protein>
<keyword evidence="3" id="KW-1185">Reference proteome</keyword>
<sequence length="233" mass="26061">MNYQQENPPDYPSESFCLSKEEELDWVDRNAFYERKDSTKGKSNSTTAHHNHSSSATSQRFSLNSIKSKSSIIGLPKAPQNTCKFRHASNGKTPTNVRFFPKRSRSKSSVQDAEPSSPKVSCIGRVRSRRQRLRQLSRQRSATVTTTTVKPSKTKFWMSFKSVLCLRCRDNRAVNIADGGSTETASTPSQKSEKRRKSSSDSGTSVAAEPHGMNDLKRFASGRRYDSLGVNDV</sequence>
<name>A0AAD4S319_9MAGN</name>
<dbReference type="AlphaFoldDB" id="A0AAD4S319"/>